<comment type="caution">
    <text evidence="2">The sequence shown here is derived from an EMBL/GenBank/DDBJ whole genome shotgun (WGS) entry which is preliminary data.</text>
</comment>
<feature type="compositionally biased region" description="Basic and acidic residues" evidence="1">
    <location>
        <begin position="571"/>
        <end position="583"/>
    </location>
</feature>
<protein>
    <submittedName>
        <fullName evidence="2">Threonine synthase</fullName>
    </submittedName>
</protein>
<name>A0A8H6NAP1_9PEZI</name>
<feature type="compositionally biased region" description="Basic and acidic residues" evidence="1">
    <location>
        <begin position="515"/>
        <end position="540"/>
    </location>
</feature>
<feature type="region of interest" description="Disordered" evidence="1">
    <location>
        <begin position="275"/>
        <end position="667"/>
    </location>
</feature>
<proteinExistence type="predicted"/>
<accession>A0A8H6NAP1</accession>
<dbReference type="SMART" id="SM00384">
    <property type="entry name" value="AT_hook"/>
    <property type="match status" value="2"/>
</dbReference>
<dbReference type="InterPro" id="IPR017956">
    <property type="entry name" value="AT_hook_DNA-bd_motif"/>
</dbReference>
<sequence length="667" mass="70736">MAPAKIIADSDDSDDDFELDESPPKPPTPKPANEGRSSDPASAATGSTDPNFFQAIYNEQQGTASNQPSQPPDRSSAPNGRDSSSVSAGVKPPTKKDETHTSSLTSVTDPTMGSNRTKKTKKTEIVDLTLTQVTTPGRSADNPPKDMWDVPSSPAGASTAPSTTLAKNRTPASSSKRKRGNNVEFTSPLATAMPSQGSTQPFETTPARGADFDPLSSSKKQRIGVPKSSVTTEDDVDMIVFPRSNNSSLAAAPVSGQKQSVSLYIEPRSLSDSQKLQYEYHSVDPSPEDQRPAPSRHITSQQMAARSSGATTIAYSTPSQRRILGAHPGSFSDETGFGSASQQHPSVHDEPEQEAAAEPQSSPDIISEAPVHKGKRKDKQESPKASGSRATDDWDSDEIGFARELYKPRLSRRRGSNASRQGDVEETSAAEVPMADMAPTTEVPASRTSPASPAKTKKRGRPKKSEAAVASPGPVDALEAPQSVAATDAAESPMATGSATVSTQQINKKKRGRPRKADKAKVQKPKEQDAAAEVTTREATRTISLVDSEDSEDDDVPAKAKKPSRAKRDKRPTEDVPDKRLLGEDVNETDEVRALQPTTPNAASKPGSDGSDPQVAVRDVTPGLKSQGKKEVAGASTPASSQAGKPLYRVGLSKKSRIAPLLKSLRK</sequence>
<gene>
    <name evidence="2" type="ORF">CPLU01_09558</name>
</gene>
<feature type="compositionally biased region" description="Polar residues" evidence="1">
    <location>
        <begin position="183"/>
        <end position="203"/>
    </location>
</feature>
<feature type="region of interest" description="Disordered" evidence="1">
    <location>
        <begin position="1"/>
        <end position="236"/>
    </location>
</feature>
<feature type="compositionally biased region" description="Acidic residues" evidence="1">
    <location>
        <begin position="9"/>
        <end position="21"/>
    </location>
</feature>
<dbReference type="GO" id="GO:0003677">
    <property type="term" value="F:DNA binding"/>
    <property type="evidence" value="ECO:0007669"/>
    <property type="project" value="InterPro"/>
</dbReference>
<dbReference type="EMBL" id="WIGO01000151">
    <property type="protein sequence ID" value="KAF6826607.1"/>
    <property type="molecule type" value="Genomic_DNA"/>
</dbReference>
<feature type="compositionally biased region" description="Low complexity" evidence="1">
    <location>
        <begin position="354"/>
        <end position="363"/>
    </location>
</feature>
<feature type="compositionally biased region" description="Polar residues" evidence="1">
    <location>
        <begin position="44"/>
        <end position="87"/>
    </location>
</feature>
<dbReference type="AlphaFoldDB" id="A0A8H6NAP1"/>
<feature type="compositionally biased region" description="Low complexity" evidence="1">
    <location>
        <begin position="151"/>
        <end position="164"/>
    </location>
</feature>
<keyword evidence="3" id="KW-1185">Reference proteome</keyword>
<feature type="compositionally biased region" description="Basic residues" evidence="1">
    <location>
        <begin position="559"/>
        <end position="570"/>
    </location>
</feature>
<reference evidence="2" key="1">
    <citation type="journal article" date="2020" name="Phytopathology">
        <title>Genome Sequence Resources of Colletotrichum truncatum, C. plurivorum, C. musicola, and C. sojae: Four Species Pathogenic to Soybean (Glycine max).</title>
        <authorList>
            <person name="Rogerio F."/>
            <person name="Boufleur T.R."/>
            <person name="Ciampi-Guillardi M."/>
            <person name="Sukno S.A."/>
            <person name="Thon M.R."/>
            <person name="Massola Junior N.S."/>
            <person name="Baroncelli R."/>
        </authorList>
    </citation>
    <scope>NUCLEOTIDE SEQUENCE</scope>
    <source>
        <strain evidence="2">LFN00145</strain>
    </source>
</reference>
<feature type="compositionally biased region" description="Polar residues" evidence="1">
    <location>
        <begin position="165"/>
        <end position="174"/>
    </location>
</feature>
<evidence type="ECO:0000313" key="3">
    <source>
        <dbReference type="Proteomes" id="UP000654918"/>
    </source>
</evidence>
<feature type="compositionally biased region" description="Polar residues" evidence="1">
    <location>
        <begin position="101"/>
        <end position="115"/>
    </location>
</feature>
<evidence type="ECO:0000256" key="1">
    <source>
        <dbReference type="SAM" id="MobiDB-lite"/>
    </source>
</evidence>
<organism evidence="2 3">
    <name type="scientific">Colletotrichum plurivorum</name>
    <dbReference type="NCBI Taxonomy" id="2175906"/>
    <lineage>
        <taxon>Eukaryota</taxon>
        <taxon>Fungi</taxon>
        <taxon>Dikarya</taxon>
        <taxon>Ascomycota</taxon>
        <taxon>Pezizomycotina</taxon>
        <taxon>Sordariomycetes</taxon>
        <taxon>Hypocreomycetidae</taxon>
        <taxon>Glomerellales</taxon>
        <taxon>Glomerellaceae</taxon>
        <taxon>Colletotrichum</taxon>
        <taxon>Colletotrichum orchidearum species complex</taxon>
    </lineage>
</organism>
<evidence type="ECO:0000313" key="2">
    <source>
        <dbReference type="EMBL" id="KAF6826607.1"/>
    </source>
</evidence>
<feature type="compositionally biased region" description="Polar residues" evidence="1">
    <location>
        <begin position="495"/>
        <end position="506"/>
    </location>
</feature>
<dbReference type="Proteomes" id="UP000654918">
    <property type="component" value="Unassembled WGS sequence"/>
</dbReference>
<feature type="compositionally biased region" description="Polar residues" evidence="1">
    <location>
        <begin position="297"/>
        <end position="320"/>
    </location>
</feature>